<dbReference type="RefSeq" id="XP_015659759.1">
    <property type="nucleotide sequence ID" value="XM_015801139.1"/>
</dbReference>
<dbReference type="GeneID" id="26904010"/>
<feature type="coiled-coil region" evidence="1">
    <location>
        <begin position="688"/>
        <end position="732"/>
    </location>
</feature>
<evidence type="ECO:0000313" key="4">
    <source>
        <dbReference type="Proteomes" id="UP000037923"/>
    </source>
</evidence>
<accession>A0A0M9G3C5</accession>
<evidence type="ECO:0000256" key="2">
    <source>
        <dbReference type="SAM" id="MobiDB-lite"/>
    </source>
</evidence>
<feature type="compositionally biased region" description="Low complexity" evidence="2">
    <location>
        <begin position="178"/>
        <end position="192"/>
    </location>
</feature>
<gene>
    <name evidence="3" type="ORF">ABB37_03719</name>
</gene>
<dbReference type="AlphaFoldDB" id="A0A0M9G3C5"/>
<dbReference type="RefSeq" id="XP_015659758.1">
    <property type="nucleotide sequence ID" value="XM_015801138.1"/>
</dbReference>
<dbReference type="OrthoDB" id="267746at2759"/>
<feature type="region of interest" description="Disordered" evidence="2">
    <location>
        <begin position="367"/>
        <end position="397"/>
    </location>
</feature>
<dbReference type="EMBL" id="LGTL01000006">
    <property type="protein sequence ID" value="KPA81320.1"/>
    <property type="molecule type" value="Genomic_DNA"/>
</dbReference>
<feature type="compositionally biased region" description="Low complexity" evidence="2">
    <location>
        <begin position="233"/>
        <end position="250"/>
    </location>
</feature>
<name>A0A0M9G3C5_LEPPY</name>
<feature type="compositionally biased region" description="Low complexity" evidence="2">
    <location>
        <begin position="367"/>
        <end position="392"/>
    </location>
</feature>
<dbReference type="PANTHER" id="PTHR38019">
    <property type="entry name" value="KDA ANTIGEN P200, PUTATIVE-RELATED"/>
    <property type="match status" value="1"/>
</dbReference>
<reference evidence="3 4" key="1">
    <citation type="submission" date="2015-07" db="EMBL/GenBank/DDBJ databases">
        <title>High-quality genome of monoxenous trypanosomatid Leptomonas pyrrhocoris.</title>
        <authorList>
            <person name="Flegontov P."/>
            <person name="Butenko A."/>
            <person name="Firsov S."/>
            <person name="Vlcek C."/>
            <person name="Logacheva M.D."/>
            <person name="Field M."/>
            <person name="Filatov D."/>
            <person name="Flegontova O."/>
            <person name="Gerasimov E."/>
            <person name="Jackson A.P."/>
            <person name="Kelly S."/>
            <person name="Opperdoes F."/>
            <person name="O'Reilly A."/>
            <person name="Votypka J."/>
            <person name="Yurchenko V."/>
            <person name="Lukes J."/>
        </authorList>
    </citation>
    <scope>NUCLEOTIDE SEQUENCE [LARGE SCALE GENOMIC DNA]</scope>
    <source>
        <strain evidence="3">H10</strain>
    </source>
</reference>
<keyword evidence="4" id="KW-1185">Reference proteome</keyword>
<evidence type="ECO:0000256" key="1">
    <source>
        <dbReference type="SAM" id="Coils"/>
    </source>
</evidence>
<feature type="region of interest" description="Disordered" evidence="2">
    <location>
        <begin position="562"/>
        <end position="591"/>
    </location>
</feature>
<keyword evidence="1" id="KW-0175">Coiled coil</keyword>
<dbReference type="Proteomes" id="UP000037923">
    <property type="component" value="Unassembled WGS sequence"/>
</dbReference>
<dbReference type="OMA" id="EHRRAYV"/>
<protein>
    <submittedName>
        <fullName evidence="3">Uncharacterized protein</fullName>
    </submittedName>
</protein>
<evidence type="ECO:0000313" key="3">
    <source>
        <dbReference type="EMBL" id="KPA81319.1"/>
    </source>
</evidence>
<organism evidence="3 4">
    <name type="scientific">Leptomonas pyrrhocoris</name>
    <name type="common">Firebug parasite</name>
    <dbReference type="NCBI Taxonomy" id="157538"/>
    <lineage>
        <taxon>Eukaryota</taxon>
        <taxon>Discoba</taxon>
        <taxon>Euglenozoa</taxon>
        <taxon>Kinetoplastea</taxon>
        <taxon>Metakinetoplastina</taxon>
        <taxon>Trypanosomatida</taxon>
        <taxon>Trypanosomatidae</taxon>
        <taxon>Leishmaniinae</taxon>
        <taxon>Leptomonas</taxon>
    </lineage>
</organism>
<feature type="compositionally biased region" description="Pro residues" evidence="2">
    <location>
        <begin position="196"/>
        <end position="207"/>
    </location>
</feature>
<dbReference type="EMBL" id="LGTL01000006">
    <property type="protein sequence ID" value="KPA81319.1"/>
    <property type="molecule type" value="Genomic_DNA"/>
</dbReference>
<sequence>MSRVSTASAAVSKSVFNAMQLPNIPRLTTDEKSRSKYISEYEKFEPELRRHHIGTPETTNTLGLKDVPADFDRTVPSISEPTKAEIEFARQHSTRARSAKKSVDGGAKLTAFAAAAASRPATSNNAMSALAAKRGTMEGRLSSARESLFEGRLPSASKQRPSFITAVQLTEAAETATATEAAASADAAAVDAGQPLTPPEPRFPTPPSQRSLLETRAPDGKAQMTSLSRMRSAPPLTKTTTATANAAAPAQRSMTPPRSNFVRWTRTDPSVPPLPSAAVKDAASAAETARVLCVLLEPPTQYVTSLDLDLSCFDLEWLRLGAVPPRHRTTISNYNDAPGADTHPAKINSPRSVITLLEHGVSLKDWAGGSTDSSTAGSAGARSPPPSAGQSPRLQAELQQHRVARVLARQKAVREELESSYQSLCALAPLQELLTCYRQVRSANAHTDADLGDEEKASLSTVVLQRQERQRRVFETNKMRMLRQVQQAKEMHEHQTIAERRQQQAEADAAEVRRQKAAEEVAARRLQQERLEARRAEREQREEAVRLELQSRMTKVEARNAERVAARERQQKAFHQEREAQAAERARRMERNTTALEEQAALLEQKRLEKEKKLEELRLMRETRLAEEHRLQVEKQLRAAQQRDEARQRAAEAEEAVRVAALERQAQAQARLQDFYARRRDEAAQRAMAESEHQKRIEEARAESAAKEEKFKASIQEKLQRHEERYQDTRARQLADIAWRREAEQEEQEEKANTVLQLHRVAEFNKLRTVVDLLEKRKAANAVTRQRTLICEQAMRDREKLREERESLKQQLACNPL</sequence>
<dbReference type="VEuPathDB" id="TriTrypDB:LpyrH10_06_0890"/>
<feature type="region of interest" description="Disordered" evidence="2">
    <location>
        <begin position="178"/>
        <end position="260"/>
    </location>
</feature>
<comment type="caution">
    <text evidence="3">The sequence shown here is derived from an EMBL/GenBank/DDBJ whole genome shotgun (WGS) entry which is preliminary data.</text>
</comment>
<dbReference type="PANTHER" id="PTHR38019:SF1">
    <property type="entry name" value="N-ACETYLTRANSFERASE DOMAIN-CONTAINING PROTEIN"/>
    <property type="match status" value="1"/>
</dbReference>
<proteinExistence type="predicted"/>